<feature type="transmembrane region" description="Helical" evidence="1">
    <location>
        <begin position="292"/>
        <end position="308"/>
    </location>
</feature>
<accession>A0ABT7N8A2</accession>
<feature type="transmembrane region" description="Helical" evidence="1">
    <location>
        <begin position="16"/>
        <end position="34"/>
    </location>
</feature>
<dbReference type="RefSeq" id="WP_286659232.1">
    <property type="nucleotide sequence ID" value="NZ_JASZYV010000001.1"/>
</dbReference>
<keyword evidence="1" id="KW-1133">Transmembrane helix</keyword>
<evidence type="ECO:0000256" key="1">
    <source>
        <dbReference type="SAM" id="Phobius"/>
    </source>
</evidence>
<protein>
    <submittedName>
        <fullName evidence="3">Acyltransferase</fullName>
        <ecNumber evidence="3">2.3.-.-</ecNumber>
    </submittedName>
</protein>
<gene>
    <name evidence="3" type="ORF">QTH91_06740</name>
</gene>
<evidence type="ECO:0000313" key="3">
    <source>
        <dbReference type="EMBL" id="MDM0044173.1"/>
    </source>
</evidence>
<keyword evidence="1" id="KW-0472">Membrane</keyword>
<dbReference type="Pfam" id="PF01757">
    <property type="entry name" value="Acyl_transf_3"/>
    <property type="match status" value="1"/>
</dbReference>
<proteinExistence type="predicted"/>
<dbReference type="InterPro" id="IPR002656">
    <property type="entry name" value="Acyl_transf_3_dom"/>
</dbReference>
<reference evidence="3" key="1">
    <citation type="submission" date="2023-06" db="EMBL/GenBank/DDBJ databases">
        <authorList>
            <person name="Jiang Y."/>
            <person name="Liu Q."/>
        </authorList>
    </citation>
    <scope>NUCLEOTIDE SEQUENCE</scope>
    <source>
        <strain evidence="3">CGMCC 1.12089</strain>
    </source>
</reference>
<feature type="transmembrane region" description="Helical" evidence="1">
    <location>
        <begin position="262"/>
        <end position="280"/>
    </location>
</feature>
<dbReference type="InterPro" id="IPR050879">
    <property type="entry name" value="Acyltransferase_3"/>
</dbReference>
<sequence length="376" mass="41656">MTLDERAVGRSNNLNLLRLIAAWIVLASHSFVLATGDIHAEPWQTVLGTTPGGIAVDVFFVISGFLVTGSLLRSKSIWEFAIARALRIYPALWVSLLLTVGIIGIGFSAEPTSQYFTQLQTWKYLLKNALMVAGAEADLPGAFFDNKAPAAVNGSLWTLRHELRLYALLGIGWLFLAVTARHRHHDWMRRASLVIAIALIVASLRSPQHSTSPEILKLAVMFCSGMVYQLFRSKIPLSPMLFGAASIFLVGGAMNSPMVFRSIYLFALPYVTLFIAYWPANKALLKFNEMGDYSYGIYIYAFPIQQMLMATMPTLSVCALTAAATFFSVVVAMMSWHFIEEPAILQKHRLTKKIKPMNKLASIHPLNQPSAENGNQ</sequence>
<feature type="transmembrane region" description="Helical" evidence="1">
    <location>
        <begin position="163"/>
        <end position="180"/>
    </location>
</feature>
<dbReference type="GO" id="GO:0016746">
    <property type="term" value="F:acyltransferase activity"/>
    <property type="evidence" value="ECO:0007669"/>
    <property type="project" value="UniProtKB-KW"/>
</dbReference>
<dbReference type="EMBL" id="JASZYV010000001">
    <property type="protein sequence ID" value="MDM0044173.1"/>
    <property type="molecule type" value="Genomic_DNA"/>
</dbReference>
<keyword evidence="1" id="KW-0812">Transmembrane</keyword>
<evidence type="ECO:0000313" key="4">
    <source>
        <dbReference type="Proteomes" id="UP001174908"/>
    </source>
</evidence>
<name>A0ABT7N8A2_9BURK</name>
<feature type="transmembrane region" description="Helical" evidence="1">
    <location>
        <begin position="314"/>
        <end position="339"/>
    </location>
</feature>
<feature type="transmembrane region" description="Helical" evidence="1">
    <location>
        <begin position="238"/>
        <end position="256"/>
    </location>
</feature>
<evidence type="ECO:0000259" key="2">
    <source>
        <dbReference type="Pfam" id="PF01757"/>
    </source>
</evidence>
<feature type="transmembrane region" description="Helical" evidence="1">
    <location>
        <begin position="86"/>
        <end position="109"/>
    </location>
</feature>
<keyword evidence="3" id="KW-0012">Acyltransferase</keyword>
<feature type="domain" description="Acyltransferase 3" evidence="2">
    <location>
        <begin position="13"/>
        <end position="333"/>
    </location>
</feature>
<comment type="caution">
    <text evidence="3">The sequence shown here is derived from an EMBL/GenBank/DDBJ whole genome shotgun (WGS) entry which is preliminary data.</text>
</comment>
<dbReference type="PANTHER" id="PTHR23028">
    <property type="entry name" value="ACETYLTRANSFERASE"/>
    <property type="match status" value="1"/>
</dbReference>
<keyword evidence="3" id="KW-0808">Transferase</keyword>
<organism evidence="3 4">
    <name type="scientific">Variovorax dokdonensis</name>
    <dbReference type="NCBI Taxonomy" id="344883"/>
    <lineage>
        <taxon>Bacteria</taxon>
        <taxon>Pseudomonadati</taxon>
        <taxon>Pseudomonadota</taxon>
        <taxon>Betaproteobacteria</taxon>
        <taxon>Burkholderiales</taxon>
        <taxon>Comamonadaceae</taxon>
        <taxon>Variovorax</taxon>
    </lineage>
</organism>
<dbReference type="EC" id="2.3.-.-" evidence="3"/>
<dbReference type="Proteomes" id="UP001174908">
    <property type="component" value="Unassembled WGS sequence"/>
</dbReference>
<keyword evidence="4" id="KW-1185">Reference proteome</keyword>
<feature type="transmembrane region" description="Helical" evidence="1">
    <location>
        <begin position="54"/>
        <end position="74"/>
    </location>
</feature>